<gene>
    <name evidence="4" type="ORF">HNR39_003871</name>
</gene>
<keyword evidence="1" id="KW-0175">Coiled coil</keyword>
<dbReference type="Pfam" id="PF13807">
    <property type="entry name" value="GNVR"/>
    <property type="match status" value="1"/>
</dbReference>
<dbReference type="InterPro" id="IPR032807">
    <property type="entry name" value="GNVR"/>
</dbReference>
<evidence type="ECO:0000256" key="1">
    <source>
        <dbReference type="SAM" id="Coils"/>
    </source>
</evidence>
<proteinExistence type="predicted"/>
<dbReference type="Proteomes" id="UP000571084">
    <property type="component" value="Unassembled WGS sequence"/>
</dbReference>
<reference evidence="4 5" key="1">
    <citation type="submission" date="2020-08" db="EMBL/GenBank/DDBJ databases">
        <title>Genomic Encyclopedia of Type Strains, Phase IV (KMG-IV): sequencing the most valuable type-strain genomes for metagenomic binning, comparative biology and taxonomic classification.</title>
        <authorList>
            <person name="Goeker M."/>
        </authorList>
    </citation>
    <scope>NUCLEOTIDE SEQUENCE [LARGE SCALE GENOMIC DNA]</scope>
    <source>
        <strain evidence="4 5">DSM 23240</strain>
    </source>
</reference>
<evidence type="ECO:0000313" key="4">
    <source>
        <dbReference type="EMBL" id="MBB5202009.1"/>
    </source>
</evidence>
<feature type="transmembrane region" description="Helical" evidence="2">
    <location>
        <begin position="398"/>
        <end position="418"/>
    </location>
</feature>
<evidence type="ECO:0000259" key="3">
    <source>
        <dbReference type="Pfam" id="PF13807"/>
    </source>
</evidence>
<organism evidence="4 5">
    <name type="scientific">Glaciimonas immobilis</name>
    <dbReference type="NCBI Taxonomy" id="728004"/>
    <lineage>
        <taxon>Bacteria</taxon>
        <taxon>Pseudomonadati</taxon>
        <taxon>Pseudomonadota</taxon>
        <taxon>Betaproteobacteria</taxon>
        <taxon>Burkholderiales</taxon>
        <taxon>Oxalobacteraceae</taxon>
        <taxon>Glaciimonas</taxon>
    </lineage>
</organism>
<comment type="caution">
    <text evidence="4">The sequence shown here is derived from an EMBL/GenBank/DDBJ whole genome shotgun (WGS) entry which is preliminary data.</text>
</comment>
<dbReference type="InterPro" id="IPR017468">
    <property type="entry name" value="Chain_len_reg_EpsF"/>
</dbReference>
<feature type="coiled-coil region" evidence="1">
    <location>
        <begin position="180"/>
        <end position="207"/>
    </location>
</feature>
<dbReference type="InterPro" id="IPR050445">
    <property type="entry name" value="Bact_polysacc_biosynth/exp"/>
</dbReference>
<dbReference type="GO" id="GO:0005886">
    <property type="term" value="C:plasma membrane"/>
    <property type="evidence" value="ECO:0007669"/>
    <property type="project" value="TreeGrafter"/>
</dbReference>
<keyword evidence="5" id="KW-1185">Reference proteome</keyword>
<dbReference type="PANTHER" id="PTHR32309:SF13">
    <property type="entry name" value="FERRIC ENTEROBACTIN TRANSPORT PROTEIN FEPE"/>
    <property type="match status" value="1"/>
</dbReference>
<keyword evidence="2" id="KW-0812">Transmembrane</keyword>
<protein>
    <submittedName>
        <fullName evidence="4">Chain length determinant protein EpsF</fullName>
    </submittedName>
</protein>
<feature type="transmembrane region" description="Helical" evidence="2">
    <location>
        <begin position="12"/>
        <end position="35"/>
    </location>
</feature>
<evidence type="ECO:0000313" key="5">
    <source>
        <dbReference type="Proteomes" id="UP000571084"/>
    </source>
</evidence>
<feature type="domain" description="Tyrosine-protein kinase G-rich" evidence="3">
    <location>
        <begin position="349"/>
        <end position="421"/>
    </location>
</feature>
<dbReference type="AlphaFoldDB" id="A0A840S087"/>
<keyword evidence="2" id="KW-0472">Membrane</keyword>
<sequence length="437" mass="47327">MTFYQLSAILRARYKIVLFTMMLSVGITTIASLFLPKNYKASSTMVLNYKGSDPVSGEVLPAQLVAGYMATQMDIVLSRAVALKTVVNLRLANDPVFQQRFANIRSDGGSISDWLVDLLLKMVDVSPARESSVVEINARSNDPKFAAAVANGFASAYQQVSLEMKVAPVQQAGAYFAAKIKILRANLEKARNKLSQYQQENGLVSTDKTLDIETARLNDLSGQLIIAQGQAIEASSRGSQAMGSNGMDSPDVIANSLVQTLKSSLAQAEGKFALLSQNLAPNHPQYQAAKAEIDKMRTELSRNIAATNSGAANNSHILRQREALVHAAFAAQRTKVFQLNRARDGLSVLVEDVDNAQHAYDAVHIRFNRSELEGNSNQSDVSLLSAATVPTHSASPNIVFNIVMSIMLGLMLGLAIAVMKELALRRVRTDLNSSLSI</sequence>
<dbReference type="NCBIfam" id="TIGR03017">
    <property type="entry name" value="EpsF"/>
    <property type="match status" value="1"/>
</dbReference>
<dbReference type="GO" id="GO:0004713">
    <property type="term" value="F:protein tyrosine kinase activity"/>
    <property type="evidence" value="ECO:0007669"/>
    <property type="project" value="TreeGrafter"/>
</dbReference>
<dbReference type="RefSeq" id="WP_168054694.1">
    <property type="nucleotide sequence ID" value="NZ_JAAOZT010000005.1"/>
</dbReference>
<keyword evidence="2" id="KW-1133">Transmembrane helix</keyword>
<accession>A0A840S087</accession>
<name>A0A840S087_9BURK</name>
<evidence type="ECO:0000256" key="2">
    <source>
        <dbReference type="SAM" id="Phobius"/>
    </source>
</evidence>
<dbReference type="PANTHER" id="PTHR32309">
    <property type="entry name" value="TYROSINE-PROTEIN KINASE"/>
    <property type="match status" value="1"/>
</dbReference>
<dbReference type="EMBL" id="JACHHQ010000009">
    <property type="protein sequence ID" value="MBB5202009.1"/>
    <property type="molecule type" value="Genomic_DNA"/>
</dbReference>